<dbReference type="InterPro" id="IPR012858">
    <property type="entry name" value="DC_STAMP-like"/>
</dbReference>
<dbReference type="Proteomes" id="UP000269945">
    <property type="component" value="Unassembled WGS sequence"/>
</dbReference>
<evidence type="ECO:0000259" key="1">
    <source>
        <dbReference type="Pfam" id="PF07782"/>
    </source>
</evidence>
<comment type="caution">
    <text evidence="2">The sequence shown here is derived from an EMBL/GenBank/DDBJ whole genome shotgun (WGS) entry which is preliminary data.</text>
</comment>
<proteinExistence type="predicted"/>
<feature type="non-terminal residue" evidence="2">
    <location>
        <position position="91"/>
    </location>
</feature>
<evidence type="ECO:0000313" key="3">
    <source>
        <dbReference type="Proteomes" id="UP000269945"/>
    </source>
</evidence>
<dbReference type="Pfam" id="PF07782">
    <property type="entry name" value="DC_STAMP"/>
    <property type="match status" value="1"/>
</dbReference>
<sequence>MVTAVMVATDHVAFLLAQAAVDWAQKLPAVPITLTVKYDATYTVLGFVPFLFNQPPPESPYLSAHNSFQWELRFTSPGCPLLPARSPHTTA</sequence>
<protein>
    <recommendedName>
        <fullName evidence="1">Dendritic cell-specific transmembrane protein-like domain-containing protein</fullName>
    </recommendedName>
</protein>
<dbReference type="AlphaFoldDB" id="A0A9X9LLX5"/>
<gene>
    <name evidence="2" type="ORF">BN2614_LOCUS7</name>
</gene>
<accession>A0A9X9LLX5</accession>
<keyword evidence="3" id="KW-1185">Reference proteome</keyword>
<organism evidence="2 3">
    <name type="scientific">Gulo gulo</name>
    <name type="common">Wolverine</name>
    <name type="synonym">Gluton</name>
    <dbReference type="NCBI Taxonomy" id="48420"/>
    <lineage>
        <taxon>Eukaryota</taxon>
        <taxon>Metazoa</taxon>
        <taxon>Chordata</taxon>
        <taxon>Craniata</taxon>
        <taxon>Vertebrata</taxon>
        <taxon>Euteleostomi</taxon>
        <taxon>Mammalia</taxon>
        <taxon>Eutheria</taxon>
        <taxon>Laurasiatheria</taxon>
        <taxon>Carnivora</taxon>
        <taxon>Caniformia</taxon>
        <taxon>Musteloidea</taxon>
        <taxon>Mustelidae</taxon>
        <taxon>Guloninae</taxon>
        <taxon>Gulo</taxon>
    </lineage>
</organism>
<evidence type="ECO:0000313" key="2">
    <source>
        <dbReference type="EMBL" id="VCW76564.1"/>
    </source>
</evidence>
<feature type="domain" description="Dendritic cell-specific transmembrane protein-like" evidence="1">
    <location>
        <begin position="2"/>
        <end position="89"/>
    </location>
</feature>
<name>A0A9X9LLX5_GULGU</name>
<reference evidence="2 3" key="1">
    <citation type="submission" date="2018-10" db="EMBL/GenBank/DDBJ databases">
        <authorList>
            <person name="Ekblom R."/>
            <person name="Jareborg N."/>
        </authorList>
    </citation>
    <scope>NUCLEOTIDE SEQUENCE [LARGE SCALE GENOMIC DNA]</scope>
    <source>
        <tissue evidence="2">Muscle</tissue>
    </source>
</reference>
<dbReference type="GO" id="GO:0016020">
    <property type="term" value="C:membrane"/>
    <property type="evidence" value="ECO:0007669"/>
    <property type="project" value="InterPro"/>
</dbReference>
<dbReference type="EMBL" id="CYRY02007577">
    <property type="protein sequence ID" value="VCW76564.1"/>
    <property type="molecule type" value="Genomic_DNA"/>
</dbReference>